<sequence>MTNWKDLDCVLIGMERLIKHVAKHKQLDLTKWIKSIKVASWPKIHKIINKVQTDGASCGLWLINFMEYWTGASLSDNVTYNDVSNFRFKLPAILYNSSLNGARGLPDNGQQTETPENLHDDVTMLDKLDILMSGSIELTRTIKWRSRKDLLSTIYLNIRMITNSKSLE</sequence>
<dbReference type="EMBL" id="KF184709">
    <property type="protein sequence ID" value="AGT16214.1"/>
    <property type="molecule type" value="Genomic_DNA"/>
</dbReference>
<dbReference type="AlphaFoldDB" id="A0A059PZV8"/>
<protein>
    <recommendedName>
        <fullName evidence="2">Ubiquitin-like protease family profile domain-containing protein</fullName>
    </recommendedName>
</protein>
<dbReference type="SUPFAM" id="SSF54001">
    <property type="entry name" value="Cysteine proteinases"/>
    <property type="match status" value="1"/>
</dbReference>
<dbReference type="InterPro" id="IPR038765">
    <property type="entry name" value="Papain-like_cys_pep_sf"/>
</dbReference>
<accession>A0A059PZV8</accession>
<name>A0A059PZV8_9POAL</name>
<evidence type="ECO:0000313" key="1">
    <source>
        <dbReference type="EMBL" id="AGT16214.1"/>
    </source>
</evidence>
<reference evidence="1" key="1">
    <citation type="submission" date="2013-05" db="EMBL/GenBank/DDBJ databases">
        <title>Building the sugarcane genome for biotechnology and identifying evolutionary trends.</title>
        <authorList>
            <person name="De Setta N."/>
            <person name="Monteiro-Vitorello C.B."/>
            <person name="Metcalfe C.J."/>
            <person name="Cruz G.M.Q."/>
            <person name="Del Bem L.E."/>
            <person name="Vicentini R."/>
            <person name="Nogueira F.T.S."/>
            <person name="Campos R.A."/>
            <person name="Nunes S.L."/>
            <person name="Turrini P.C.G."/>
            <person name="Vieira A.P."/>
            <person name="Cruz E.A.O."/>
            <person name="Correa T.C.S."/>
            <person name="Hotta C.T."/>
            <person name="de Mello-Varani A."/>
            <person name="Vautrin S."/>
            <person name="Trindade A.S."/>
            <person name="Vilela M.M."/>
            <person name="Horta C.L."/>
            <person name="Sato P.M."/>
            <person name="de Andrade R.F."/>
            <person name="Nishiyama M.Y."/>
            <person name="Cardoso-Silva C.B."/>
            <person name="Scortecci K.C."/>
            <person name="Garcia A.A.F."/>
            <person name="Carneiro M.S."/>
            <person name="Kim C."/>
            <person name="Paterson A.H."/>
            <person name="Berges H."/>
            <person name="D'Hont A."/>
            <person name="de-Souza A.P."/>
            <person name="Souza G.M."/>
            <person name="Vincentz M."/>
            <person name="Kitajima J.P."/>
            <person name="Van Sluys M.-A."/>
        </authorList>
    </citation>
    <scope>NUCLEOTIDE SEQUENCE</scope>
</reference>
<proteinExistence type="predicted"/>
<organism evidence="1">
    <name type="scientific">Saccharum hybrid cultivar R570</name>
    <dbReference type="NCBI Taxonomy" id="131158"/>
    <lineage>
        <taxon>Eukaryota</taxon>
        <taxon>Viridiplantae</taxon>
        <taxon>Streptophyta</taxon>
        <taxon>Embryophyta</taxon>
        <taxon>Tracheophyta</taxon>
        <taxon>Spermatophyta</taxon>
        <taxon>Magnoliopsida</taxon>
        <taxon>Liliopsida</taxon>
        <taxon>Poales</taxon>
        <taxon>Poaceae</taxon>
        <taxon>PACMAD clade</taxon>
        <taxon>Panicoideae</taxon>
        <taxon>Andropogonodae</taxon>
        <taxon>Andropogoneae</taxon>
        <taxon>Saccharinae</taxon>
        <taxon>Saccharum</taxon>
        <taxon>Saccharum officinarum species complex</taxon>
    </lineage>
</organism>
<evidence type="ECO:0008006" key="2">
    <source>
        <dbReference type="Google" id="ProtNLM"/>
    </source>
</evidence>
<dbReference type="Gene3D" id="3.40.395.10">
    <property type="entry name" value="Adenoviral Proteinase, Chain A"/>
    <property type="match status" value="1"/>
</dbReference>
<gene>
    <name evidence="1" type="ORF">SHCRBa_028_E05_R_100</name>
</gene>